<dbReference type="Pfam" id="PF24672">
    <property type="entry name" value="DUF7654"/>
    <property type="match status" value="1"/>
</dbReference>
<feature type="transmembrane region" description="Helical" evidence="1">
    <location>
        <begin position="507"/>
        <end position="528"/>
    </location>
</feature>
<feature type="transmembrane region" description="Helical" evidence="1">
    <location>
        <begin position="481"/>
        <end position="501"/>
    </location>
</feature>
<keyword evidence="1" id="KW-0472">Membrane</keyword>
<evidence type="ECO:0000259" key="3">
    <source>
        <dbReference type="Pfam" id="PF24677"/>
    </source>
</evidence>
<evidence type="ECO:0000313" key="5">
    <source>
        <dbReference type="Proteomes" id="UP000236726"/>
    </source>
</evidence>
<keyword evidence="1" id="KW-1133">Transmembrane helix</keyword>
<feature type="transmembrane region" description="Helical" evidence="1">
    <location>
        <begin position="390"/>
        <end position="408"/>
    </location>
</feature>
<dbReference type="Proteomes" id="UP000236726">
    <property type="component" value="Unassembled WGS sequence"/>
</dbReference>
<feature type="transmembrane region" description="Helical" evidence="1">
    <location>
        <begin position="49"/>
        <end position="68"/>
    </location>
</feature>
<feature type="transmembrane region" description="Helical" evidence="1">
    <location>
        <begin position="450"/>
        <end position="469"/>
    </location>
</feature>
<feature type="transmembrane region" description="Helical" evidence="1">
    <location>
        <begin position="75"/>
        <end position="94"/>
    </location>
</feature>
<evidence type="ECO:0008006" key="6">
    <source>
        <dbReference type="Google" id="ProtNLM"/>
    </source>
</evidence>
<feature type="transmembrane region" description="Helical" evidence="1">
    <location>
        <begin position="177"/>
        <end position="198"/>
    </location>
</feature>
<dbReference type="EMBL" id="FNUL01000013">
    <property type="protein sequence ID" value="SEF92354.1"/>
    <property type="molecule type" value="Genomic_DNA"/>
</dbReference>
<dbReference type="InterPro" id="IPR056071">
    <property type="entry name" value="DUF7654"/>
</dbReference>
<feature type="transmembrane region" description="Helical" evidence="1">
    <location>
        <begin position="12"/>
        <end position="29"/>
    </location>
</feature>
<dbReference type="AlphaFoldDB" id="A0A1H5VYL9"/>
<feature type="transmembrane region" description="Helical" evidence="1">
    <location>
        <begin position="317"/>
        <end position="337"/>
    </location>
</feature>
<gene>
    <name evidence="4" type="ORF">SAMN05216537_1132</name>
</gene>
<organism evidence="4 5">
    <name type="scientific">Lachnospira multipara</name>
    <dbReference type="NCBI Taxonomy" id="28051"/>
    <lineage>
        <taxon>Bacteria</taxon>
        <taxon>Bacillati</taxon>
        <taxon>Bacillota</taxon>
        <taxon>Clostridia</taxon>
        <taxon>Lachnospirales</taxon>
        <taxon>Lachnospiraceae</taxon>
        <taxon>Lachnospira</taxon>
    </lineage>
</organism>
<feature type="transmembrane region" description="Helical" evidence="1">
    <location>
        <begin position="535"/>
        <end position="554"/>
    </location>
</feature>
<feature type="transmembrane region" description="Helical" evidence="1">
    <location>
        <begin position="415"/>
        <end position="438"/>
    </location>
</feature>
<feature type="transmembrane region" description="Helical" evidence="1">
    <location>
        <begin position="263"/>
        <end position="282"/>
    </location>
</feature>
<evidence type="ECO:0000259" key="2">
    <source>
        <dbReference type="Pfam" id="PF24672"/>
    </source>
</evidence>
<keyword evidence="1" id="KW-0812">Transmembrane</keyword>
<evidence type="ECO:0000313" key="4">
    <source>
        <dbReference type="EMBL" id="SEF92354.1"/>
    </source>
</evidence>
<proteinExistence type="predicted"/>
<evidence type="ECO:0000256" key="1">
    <source>
        <dbReference type="SAM" id="Phobius"/>
    </source>
</evidence>
<feature type="domain" description="DUF7657" evidence="3">
    <location>
        <begin position="76"/>
        <end position="469"/>
    </location>
</feature>
<dbReference type="RefSeq" id="WP_103953185.1">
    <property type="nucleotide sequence ID" value="NZ_FNUL01000013.1"/>
</dbReference>
<protein>
    <recommendedName>
        <fullName evidence="6">4-amino-4-deoxy-L-arabinose transferase</fullName>
    </recommendedName>
</protein>
<name>A0A1H5VYL9_9FIRM</name>
<accession>A0A1H5VYL9</accession>
<feature type="transmembrane region" description="Helical" evidence="1">
    <location>
        <begin position="219"/>
        <end position="235"/>
    </location>
</feature>
<keyword evidence="5" id="KW-1185">Reference proteome</keyword>
<feature type="transmembrane region" description="Helical" evidence="1">
    <location>
        <begin position="288"/>
        <end position="305"/>
    </location>
</feature>
<dbReference type="InterPro" id="IPR056074">
    <property type="entry name" value="DUF7657"/>
</dbReference>
<feature type="domain" description="DUF7654" evidence="2">
    <location>
        <begin position="561"/>
        <end position="698"/>
    </location>
</feature>
<dbReference type="Pfam" id="PF24677">
    <property type="entry name" value="DUF7657"/>
    <property type="match status" value="1"/>
</dbReference>
<sequence>MSIDKRKLSKEILLSLVLGAIIYFILSAYNVMVKTSGDYRIAISNTLDIGLFGILTILIMTVFVYMCIYHGNLVFKYRFVIAAVLFIICVILGVNGSSIEYFNNFFATQMDTNTLLGTSRSVRSDEWAVLTPLTMSQYFGNKFSYFSNIVRATSTDVFIEYGTPVKSLIMIFRPFQIGYLFLPFANGLAFFWCGRAIALFMTSFEFGRLITKDNRKLSLVYGVMVVLAPAVQWWFAINGFVEMLIFAQLSIILLKKYMLTNNYVIRTVCALVISICAGGYVLTMYPSWMVPLAYLIVLLAIWVIIDNYKKCKMTVKDIPVIAIAFVIFVAGMGYVFANSFDTIKTIMSTAYPGKRFEVGGGSFKDINLSVTNIWYSIYYFSPDTNVCENSSFISLFPLGLILYILYLIKNRKNDWLATFMTVLSVFLFIWCSFGFPTFLAKITFMSLSQASRAVVIFEFVSLLLLIRTLYLWSMSLIKERYILVVSLIANVVIVGLSFYYYHDYEPIRFIWIITLIVFGIFIFSLLSLNKKYSRLAIIYKLIFMFVTSGLVNPIRLGSNDVTEIDELQAVSDIVEMDSDAIWAIEDEMPLINTLLMVGARTINSTNVYPDLDKWNILDSTREYEYIYNRYAHITIELVDDESEANTFELLYPDAFKLNITIDQMRLLNIKYLFTKKEHNIDDLVLINQINDYYIYEVNN</sequence>
<reference evidence="4 5" key="1">
    <citation type="submission" date="2016-10" db="EMBL/GenBank/DDBJ databases">
        <authorList>
            <person name="de Groot N.N."/>
        </authorList>
    </citation>
    <scope>NUCLEOTIDE SEQUENCE [LARGE SCALE GENOMIC DNA]</scope>
    <source>
        <strain evidence="4 5">D15d</strain>
    </source>
</reference>